<dbReference type="InterPro" id="IPR015424">
    <property type="entry name" value="PyrdxlP-dep_Trfase"/>
</dbReference>
<keyword evidence="9" id="KW-0408">Iron</keyword>
<feature type="domain" description="Aminotransferase class V" evidence="13">
    <location>
        <begin position="4"/>
        <end position="361"/>
    </location>
</feature>
<dbReference type="Proteomes" id="UP001596016">
    <property type="component" value="Unassembled WGS sequence"/>
</dbReference>
<keyword evidence="6" id="KW-0808">Transferase</keyword>
<keyword evidence="8" id="KW-0663">Pyridoxal phosphate</keyword>
<evidence type="ECO:0000256" key="7">
    <source>
        <dbReference type="ARBA" id="ARBA00022723"/>
    </source>
</evidence>
<dbReference type="Gene3D" id="3.40.640.10">
    <property type="entry name" value="Type I PLP-dependent aspartate aminotransferase-like (Major domain)"/>
    <property type="match status" value="1"/>
</dbReference>
<dbReference type="PANTHER" id="PTHR11601">
    <property type="entry name" value="CYSTEINE DESULFURYLASE FAMILY MEMBER"/>
    <property type="match status" value="1"/>
</dbReference>
<evidence type="ECO:0000256" key="12">
    <source>
        <dbReference type="RuleBase" id="RU004504"/>
    </source>
</evidence>
<dbReference type="Pfam" id="PF00266">
    <property type="entry name" value="Aminotran_5"/>
    <property type="match status" value="1"/>
</dbReference>
<dbReference type="InterPro" id="IPR016454">
    <property type="entry name" value="Cysteine_dSase"/>
</dbReference>
<dbReference type="EMBL" id="JBHSLL010000051">
    <property type="protein sequence ID" value="MFC5387043.1"/>
    <property type="molecule type" value="Genomic_DNA"/>
</dbReference>
<evidence type="ECO:0000256" key="2">
    <source>
        <dbReference type="ARBA" id="ARBA00003120"/>
    </source>
</evidence>
<sequence length="377" mass="40294">MKPIYLDCQATTQLDDRVAEEMRNAGFGNPHSSEHAVGWEAAKKVDRAREQTAALIGADPDEVFFTSGATEANNLAILGIRRSMKNLKGKVLRSPIEHKSVLSACGALSQEFSFEINDLPIDQDGRVRLEAIEENIDEQTALISIGLVNSEIGVIQDIAAINSRKQGALFHCDAAQGPEAVSMANMADHCDLMALSAHKMRGPMGIGALYIARAVQPRIAPILFGGDQQGGMRPGTLPLALCVGMGAACDLAASNEDGRKRIASVRDAFSKALREQGVDFRINGVKDLCLRHPGNLNISINGADAQQLLQLIQPKISASTGSACTSGTQEVSYVLTAIGLTEDEARSSIRFSIGSSTTIEDAIYAAQEIAKAYNRLM</sequence>
<evidence type="ECO:0000256" key="4">
    <source>
        <dbReference type="ARBA" id="ARBA00012239"/>
    </source>
</evidence>
<accession>A0ABW0H2P8</accession>
<comment type="cofactor">
    <cofactor evidence="1 12">
        <name>pyridoxal 5'-phosphate</name>
        <dbReference type="ChEBI" id="CHEBI:597326"/>
    </cofactor>
</comment>
<evidence type="ECO:0000259" key="13">
    <source>
        <dbReference type="Pfam" id="PF00266"/>
    </source>
</evidence>
<evidence type="ECO:0000256" key="11">
    <source>
        <dbReference type="ARBA" id="ARBA00050776"/>
    </source>
</evidence>
<comment type="catalytic activity">
    <reaction evidence="11">
        <text>(sulfur carrier)-H + L-cysteine = (sulfur carrier)-SH + L-alanine</text>
        <dbReference type="Rhea" id="RHEA:43892"/>
        <dbReference type="Rhea" id="RHEA-COMP:14737"/>
        <dbReference type="Rhea" id="RHEA-COMP:14739"/>
        <dbReference type="ChEBI" id="CHEBI:29917"/>
        <dbReference type="ChEBI" id="CHEBI:35235"/>
        <dbReference type="ChEBI" id="CHEBI:57972"/>
        <dbReference type="ChEBI" id="CHEBI:64428"/>
        <dbReference type="EC" id="2.8.1.7"/>
    </reaction>
</comment>
<comment type="similarity">
    <text evidence="3">Belongs to the class-V pyridoxal-phosphate-dependent aminotransferase family. NifS/IscS subfamily.</text>
</comment>
<evidence type="ECO:0000313" key="14">
    <source>
        <dbReference type="EMBL" id="MFC5387043.1"/>
    </source>
</evidence>
<dbReference type="InterPro" id="IPR000192">
    <property type="entry name" value="Aminotrans_V_dom"/>
</dbReference>
<dbReference type="PIRSF" id="PIRSF005572">
    <property type="entry name" value="NifS"/>
    <property type="match status" value="1"/>
</dbReference>
<dbReference type="InterPro" id="IPR015421">
    <property type="entry name" value="PyrdxlP-dep_Trfase_major"/>
</dbReference>
<dbReference type="PROSITE" id="PS00595">
    <property type="entry name" value="AA_TRANSFER_CLASS_5"/>
    <property type="match status" value="1"/>
</dbReference>
<keyword evidence="7" id="KW-0479">Metal-binding</keyword>
<evidence type="ECO:0000256" key="1">
    <source>
        <dbReference type="ARBA" id="ARBA00001933"/>
    </source>
</evidence>
<evidence type="ECO:0000256" key="9">
    <source>
        <dbReference type="ARBA" id="ARBA00023004"/>
    </source>
</evidence>
<dbReference type="InterPro" id="IPR020578">
    <property type="entry name" value="Aminotrans_V_PyrdxlP_BS"/>
</dbReference>
<dbReference type="EC" id="2.8.1.7" evidence="4"/>
<dbReference type="InterPro" id="IPR015422">
    <property type="entry name" value="PyrdxlP-dep_Trfase_small"/>
</dbReference>
<evidence type="ECO:0000256" key="5">
    <source>
        <dbReference type="ARBA" id="ARBA00013558"/>
    </source>
</evidence>
<gene>
    <name evidence="14" type="ORF">ACFPLB_13845</name>
</gene>
<evidence type="ECO:0000256" key="10">
    <source>
        <dbReference type="ARBA" id="ARBA00023014"/>
    </source>
</evidence>
<organism evidence="14 15">
    <name type="scientific">Aquamicrobium segne</name>
    <dbReference type="NCBI Taxonomy" id="469547"/>
    <lineage>
        <taxon>Bacteria</taxon>
        <taxon>Pseudomonadati</taxon>
        <taxon>Pseudomonadota</taxon>
        <taxon>Alphaproteobacteria</taxon>
        <taxon>Hyphomicrobiales</taxon>
        <taxon>Phyllobacteriaceae</taxon>
        <taxon>Aquamicrobium</taxon>
    </lineage>
</organism>
<evidence type="ECO:0000256" key="6">
    <source>
        <dbReference type="ARBA" id="ARBA00022679"/>
    </source>
</evidence>
<comment type="function">
    <text evidence="2">Catalyzes the removal of elemental sulfur atoms from cysteine to produce alanine. Seems to participate in the biosynthesis of the nitrogenase metalloclusters by providing the inorganic sulfur required for the Fe-S core formation.</text>
</comment>
<dbReference type="Gene3D" id="3.90.1150.10">
    <property type="entry name" value="Aspartate Aminotransferase, domain 1"/>
    <property type="match status" value="1"/>
</dbReference>
<name>A0ABW0H2P8_9HYPH</name>
<comment type="caution">
    <text evidence="14">The sequence shown here is derived from an EMBL/GenBank/DDBJ whole genome shotgun (WGS) entry which is preliminary data.</text>
</comment>
<dbReference type="Gene3D" id="1.10.260.50">
    <property type="match status" value="1"/>
</dbReference>
<evidence type="ECO:0000256" key="8">
    <source>
        <dbReference type="ARBA" id="ARBA00022898"/>
    </source>
</evidence>
<keyword evidence="10" id="KW-0411">Iron-sulfur</keyword>
<dbReference type="RefSeq" id="WP_378230612.1">
    <property type="nucleotide sequence ID" value="NZ_JBHSLL010000051.1"/>
</dbReference>
<reference evidence="15" key="1">
    <citation type="journal article" date="2019" name="Int. J. Syst. Evol. Microbiol.">
        <title>The Global Catalogue of Microorganisms (GCM) 10K type strain sequencing project: providing services to taxonomists for standard genome sequencing and annotation.</title>
        <authorList>
            <consortium name="The Broad Institute Genomics Platform"/>
            <consortium name="The Broad Institute Genome Sequencing Center for Infectious Disease"/>
            <person name="Wu L."/>
            <person name="Ma J."/>
        </authorList>
    </citation>
    <scope>NUCLEOTIDE SEQUENCE [LARGE SCALE GENOMIC DNA]</scope>
    <source>
        <strain evidence="15">CGMCC 4.1415</strain>
    </source>
</reference>
<dbReference type="PANTHER" id="PTHR11601:SF34">
    <property type="entry name" value="CYSTEINE DESULFURASE"/>
    <property type="match status" value="1"/>
</dbReference>
<keyword evidence="15" id="KW-1185">Reference proteome</keyword>
<evidence type="ECO:0000313" key="15">
    <source>
        <dbReference type="Proteomes" id="UP001596016"/>
    </source>
</evidence>
<proteinExistence type="inferred from homology"/>
<evidence type="ECO:0000256" key="3">
    <source>
        <dbReference type="ARBA" id="ARBA00006490"/>
    </source>
</evidence>
<dbReference type="SUPFAM" id="SSF53383">
    <property type="entry name" value="PLP-dependent transferases"/>
    <property type="match status" value="1"/>
</dbReference>
<protein>
    <recommendedName>
        <fullName evidence="5">Cysteine desulfurase</fullName>
        <ecNumber evidence="4">2.8.1.7</ecNumber>
    </recommendedName>
</protein>